<feature type="domain" description="AAA" evidence="3">
    <location>
        <begin position="24"/>
        <end position="171"/>
    </location>
</feature>
<name>A0ABZ2NNL1_9BACI</name>
<dbReference type="PANTHER" id="PTHR43384">
    <property type="entry name" value="SEPTUM SITE-DETERMINING PROTEIN MIND HOMOLOG, CHLOROPLASTIC-RELATED"/>
    <property type="match status" value="1"/>
</dbReference>
<sequence>MNDQAERLRQMISKAKEDTPNRAKTIGIASGKGGTGKSSFTVNFCLELSRLEQKVLLFDLDIGMGNVDILLGESPEHSILDFWKKNLSFNEIIEKSPSGFDYIPGGRAFNEFFELKGTHLDAFILELDELTKVYDFIFFDMGAGMTKESLQFLLAADEVFLIVTPEPTSLMDAYSAAKHILLSSPETRMSIMMNKTKTEKEGANAYGRISSVLSKFLSKEPKLLGILPDDPAVMQAVIKRNPITQSFPKAKYSRSIRQAAASFLAMNEGFIENTSRPSLFMDRLKTLFSSTAGKGG</sequence>
<evidence type="ECO:0000259" key="3">
    <source>
        <dbReference type="Pfam" id="PF13614"/>
    </source>
</evidence>
<dbReference type="InterPro" id="IPR027417">
    <property type="entry name" value="P-loop_NTPase"/>
</dbReference>
<reference evidence="4 5" key="1">
    <citation type="submission" date="2024-02" db="EMBL/GenBank/DDBJ databases">
        <title>Seven novel Bacillus-like species.</title>
        <authorList>
            <person name="Liu G."/>
        </authorList>
    </citation>
    <scope>NUCLEOTIDE SEQUENCE [LARGE SCALE GENOMIC DNA]</scope>
    <source>
        <strain evidence="4 5">FJAT-52054</strain>
    </source>
</reference>
<dbReference type="PIRSF" id="PIRSF003092">
    <property type="entry name" value="MinD"/>
    <property type="match status" value="1"/>
</dbReference>
<dbReference type="SUPFAM" id="SSF52540">
    <property type="entry name" value="P-loop containing nucleoside triphosphate hydrolases"/>
    <property type="match status" value="1"/>
</dbReference>
<dbReference type="EMBL" id="CP147407">
    <property type="protein sequence ID" value="WXB98782.1"/>
    <property type="molecule type" value="Genomic_DNA"/>
</dbReference>
<proteinExistence type="predicted"/>
<dbReference type="InterPro" id="IPR025669">
    <property type="entry name" value="AAA_dom"/>
</dbReference>
<evidence type="ECO:0000313" key="5">
    <source>
        <dbReference type="Proteomes" id="UP001377337"/>
    </source>
</evidence>
<dbReference type="InterPro" id="IPR050625">
    <property type="entry name" value="ParA/MinD_ATPase"/>
</dbReference>
<dbReference type="CDD" id="cd02038">
    <property type="entry name" value="FlhG-like"/>
    <property type="match status" value="1"/>
</dbReference>
<keyword evidence="5" id="KW-1185">Reference proteome</keyword>
<gene>
    <name evidence="4" type="ORF">WCV65_09995</name>
</gene>
<evidence type="ECO:0000313" key="4">
    <source>
        <dbReference type="EMBL" id="WXB98782.1"/>
    </source>
</evidence>
<accession>A0ABZ2NNL1</accession>
<dbReference type="InterPro" id="IPR033875">
    <property type="entry name" value="FlhG"/>
</dbReference>
<keyword evidence="2" id="KW-0067">ATP-binding</keyword>
<dbReference type="RefSeq" id="WP_338781939.1">
    <property type="nucleotide sequence ID" value="NZ_CP147407.1"/>
</dbReference>
<dbReference type="Gene3D" id="3.40.50.300">
    <property type="entry name" value="P-loop containing nucleotide triphosphate hydrolases"/>
    <property type="match status" value="1"/>
</dbReference>
<evidence type="ECO:0000256" key="1">
    <source>
        <dbReference type="ARBA" id="ARBA00022741"/>
    </source>
</evidence>
<keyword evidence="1" id="KW-0547">Nucleotide-binding</keyword>
<dbReference type="Proteomes" id="UP001377337">
    <property type="component" value="Chromosome"/>
</dbReference>
<dbReference type="InterPro" id="IPR025501">
    <property type="entry name" value="MinD_FleN"/>
</dbReference>
<organism evidence="4 5">
    <name type="scientific">Metabacillus sediminis</name>
    <dbReference type="NCBI Taxonomy" id="3117746"/>
    <lineage>
        <taxon>Bacteria</taxon>
        <taxon>Bacillati</taxon>
        <taxon>Bacillota</taxon>
        <taxon>Bacilli</taxon>
        <taxon>Bacillales</taxon>
        <taxon>Bacillaceae</taxon>
        <taxon>Metabacillus</taxon>
    </lineage>
</organism>
<dbReference type="Pfam" id="PF13614">
    <property type="entry name" value="AAA_31"/>
    <property type="match status" value="1"/>
</dbReference>
<dbReference type="PANTHER" id="PTHR43384:SF4">
    <property type="entry name" value="CELLULOSE BIOSYNTHESIS PROTEIN BCSQ-RELATED"/>
    <property type="match status" value="1"/>
</dbReference>
<protein>
    <submittedName>
        <fullName evidence="4">MinD/ParA family protein</fullName>
    </submittedName>
</protein>
<evidence type="ECO:0000256" key="2">
    <source>
        <dbReference type="ARBA" id="ARBA00022840"/>
    </source>
</evidence>